<dbReference type="CTD" id="8577385"/>
<name>A8WNT7_CAEBR</name>
<dbReference type="InterPro" id="IPR002542">
    <property type="entry name" value="T20D4.11-like_dom"/>
</dbReference>
<dbReference type="PANTHER" id="PTHR21453:SF28">
    <property type="entry name" value="DUF19 DOMAIN-CONTAINING PROTEIN-RELATED"/>
    <property type="match status" value="1"/>
</dbReference>
<dbReference type="KEGG" id="cbr:CBG_00782"/>
<accession>A8WNT7</accession>
<sequence length="183" mass="21084">MLNFLNLVLIGVAIFGGFNGAALTLPAPKQCSTILCIVLCKFIQFQLCLIASLIFFRNCFQVMKEFGTKATEFQSQSNDQDKRNEFKEACDSVDDCSENICNGLQNKDFMAALDTAKTYCVVIKTIRRRLRKIVRMNFFGKDQCMKKEIVAQCGQRYWELLRDHFIKLDEEVLKQCNLKKMFA</sequence>
<keyword evidence="1" id="KW-0472">Membrane</keyword>
<dbReference type="GeneID" id="8577385"/>
<organism evidence="3 4">
    <name type="scientific">Caenorhabditis briggsae</name>
    <dbReference type="NCBI Taxonomy" id="6238"/>
    <lineage>
        <taxon>Eukaryota</taxon>
        <taxon>Metazoa</taxon>
        <taxon>Ecdysozoa</taxon>
        <taxon>Nematoda</taxon>
        <taxon>Chromadorea</taxon>
        <taxon>Rhabditida</taxon>
        <taxon>Rhabditina</taxon>
        <taxon>Rhabditomorpha</taxon>
        <taxon>Rhabditoidea</taxon>
        <taxon>Rhabditidae</taxon>
        <taxon>Peloderinae</taxon>
        <taxon>Caenorhabditis</taxon>
    </lineage>
</organism>
<keyword evidence="1" id="KW-0812">Transmembrane</keyword>
<feature type="domain" description="T20D4.11-like" evidence="2">
    <location>
        <begin position="131"/>
        <end position="176"/>
    </location>
</feature>
<evidence type="ECO:0000313" key="3">
    <source>
        <dbReference type="EMBL" id="CAP22143.1"/>
    </source>
</evidence>
<dbReference type="Proteomes" id="UP000008549">
    <property type="component" value="Unassembled WGS sequence"/>
</dbReference>
<keyword evidence="1" id="KW-1133">Transmembrane helix</keyword>
<reference evidence="3 4" key="2">
    <citation type="journal article" date="2011" name="PLoS Genet.">
        <title>Caenorhabditis briggsae recombinant inbred line genotypes reveal inter-strain incompatibility and the evolution of recombination.</title>
        <authorList>
            <person name="Ross J.A."/>
            <person name="Koboldt D.C."/>
            <person name="Staisch J.E."/>
            <person name="Chamberlin H.M."/>
            <person name="Gupta B.P."/>
            <person name="Miller R.D."/>
            <person name="Baird S.E."/>
            <person name="Haag E.S."/>
        </authorList>
    </citation>
    <scope>NUCLEOTIDE SEQUENCE [LARGE SCALE GENOMIC DNA]</scope>
    <source>
        <strain evidence="3 4">AF16</strain>
    </source>
</reference>
<dbReference type="PIRSF" id="PIRSF015697">
    <property type="entry name" value="UCP015697"/>
    <property type="match status" value="1"/>
</dbReference>
<dbReference type="EMBL" id="HE600931">
    <property type="protein sequence ID" value="CAP22143.1"/>
    <property type="molecule type" value="Genomic_DNA"/>
</dbReference>
<dbReference type="RefSeq" id="XP_002635390.1">
    <property type="nucleotide sequence ID" value="XM_002635344.1"/>
</dbReference>
<dbReference type="PANTHER" id="PTHR21453">
    <property type="entry name" value="DUF19 DOMAIN-CONTAINING PROTEIN-RELATED-RELATED"/>
    <property type="match status" value="1"/>
</dbReference>
<dbReference type="HOGENOM" id="CLU_078890_1_0_1"/>
<gene>
    <name evidence="3" type="ORF">CBG00782</name>
    <name evidence="3" type="ORF">CBG_00782</name>
</gene>
<dbReference type="InParanoid" id="A8WNT7"/>
<dbReference type="InterPro" id="IPR016638">
    <property type="entry name" value="UPF0376"/>
</dbReference>
<evidence type="ECO:0000259" key="2">
    <source>
        <dbReference type="Pfam" id="PF01579"/>
    </source>
</evidence>
<keyword evidence="4" id="KW-1185">Reference proteome</keyword>
<evidence type="ECO:0000256" key="1">
    <source>
        <dbReference type="SAM" id="Phobius"/>
    </source>
</evidence>
<protein>
    <submittedName>
        <fullName evidence="3">Protein CBG00782</fullName>
    </submittedName>
</protein>
<feature type="transmembrane region" description="Helical" evidence="1">
    <location>
        <begin position="32"/>
        <end position="56"/>
    </location>
</feature>
<evidence type="ECO:0000313" key="4">
    <source>
        <dbReference type="Proteomes" id="UP000008549"/>
    </source>
</evidence>
<dbReference type="AlphaFoldDB" id="A8WNT7"/>
<reference evidence="3 4" key="1">
    <citation type="journal article" date="2003" name="PLoS Biol.">
        <title>The genome sequence of Caenorhabditis briggsae: a platform for comparative genomics.</title>
        <authorList>
            <person name="Stein L.D."/>
            <person name="Bao Z."/>
            <person name="Blasiar D."/>
            <person name="Blumenthal T."/>
            <person name="Brent M.R."/>
            <person name="Chen N."/>
            <person name="Chinwalla A."/>
            <person name="Clarke L."/>
            <person name="Clee C."/>
            <person name="Coghlan A."/>
            <person name="Coulson A."/>
            <person name="D'Eustachio P."/>
            <person name="Fitch D.H."/>
            <person name="Fulton L.A."/>
            <person name="Fulton R.E."/>
            <person name="Griffiths-Jones S."/>
            <person name="Harris T.W."/>
            <person name="Hillier L.W."/>
            <person name="Kamath R."/>
            <person name="Kuwabara P.E."/>
            <person name="Mardis E.R."/>
            <person name="Marra M.A."/>
            <person name="Miner T.L."/>
            <person name="Minx P."/>
            <person name="Mullikin J.C."/>
            <person name="Plumb R.W."/>
            <person name="Rogers J."/>
            <person name="Schein J.E."/>
            <person name="Sohrmann M."/>
            <person name="Spieth J."/>
            <person name="Stajich J.E."/>
            <person name="Wei C."/>
            <person name="Willey D."/>
            <person name="Wilson R.K."/>
            <person name="Durbin R."/>
            <person name="Waterston R.H."/>
        </authorList>
    </citation>
    <scope>NUCLEOTIDE SEQUENCE [LARGE SCALE GENOMIC DNA]</scope>
    <source>
        <strain evidence="3 4">AF16</strain>
    </source>
</reference>
<proteinExistence type="predicted"/>
<dbReference type="Pfam" id="PF01579">
    <property type="entry name" value="DUF19"/>
    <property type="match status" value="1"/>
</dbReference>